<evidence type="ECO:0000313" key="4">
    <source>
        <dbReference type="Proteomes" id="UP000305526"/>
    </source>
</evidence>
<dbReference type="RefSeq" id="WP_132967796.1">
    <property type="nucleotide sequence ID" value="NZ_LEKL01000031.1"/>
</dbReference>
<name>A0A4R3XZU4_9PAST</name>
<evidence type="ECO:0000313" key="2">
    <source>
        <dbReference type="EMBL" id="TNG92778.1"/>
    </source>
</evidence>
<proteinExistence type="predicted"/>
<evidence type="ECO:0000313" key="1">
    <source>
        <dbReference type="EMBL" id="TCV84870.1"/>
    </source>
</evidence>
<dbReference type="Proteomes" id="UP000305526">
    <property type="component" value="Unassembled WGS sequence"/>
</dbReference>
<organism evidence="1 3">
    <name type="scientific">Testudinibacter aquarius</name>
    <dbReference type="NCBI Taxonomy" id="1524974"/>
    <lineage>
        <taxon>Bacteria</taxon>
        <taxon>Pseudomonadati</taxon>
        <taxon>Pseudomonadota</taxon>
        <taxon>Gammaproteobacteria</taxon>
        <taxon>Pasteurellales</taxon>
        <taxon>Pasteurellaceae</taxon>
        <taxon>Testudinibacter</taxon>
    </lineage>
</organism>
<dbReference type="AlphaFoldDB" id="A0A4R3XZU4"/>
<accession>A0A4R3XZU4</accession>
<sequence length="60" mass="6698">MLIKEKGYDEYLAEKIAAGRADIAAGRIVTLEEAELLTLEIVERVANEEAEFEQNIKAFA</sequence>
<reference evidence="2 4" key="2">
    <citation type="submission" date="2019-05" db="EMBL/GenBank/DDBJ databases">
        <title>Pasteurellaceae isolates from reptiles.</title>
        <authorList>
            <person name="Bojesen A.M."/>
            <person name="Lund E."/>
        </authorList>
    </citation>
    <scope>NUCLEOTIDE SEQUENCE [LARGE SCALE GENOMIC DNA]</scope>
    <source>
        <strain evidence="2 4">ELNT2x</strain>
    </source>
</reference>
<evidence type="ECO:0000313" key="3">
    <source>
        <dbReference type="Proteomes" id="UP000294619"/>
    </source>
</evidence>
<keyword evidence="4" id="KW-1185">Reference proteome</keyword>
<dbReference type="EMBL" id="VDGV01000022">
    <property type="protein sequence ID" value="TNG92778.1"/>
    <property type="molecule type" value="Genomic_DNA"/>
</dbReference>
<protein>
    <submittedName>
        <fullName evidence="1">Uncharacterized protein</fullName>
    </submittedName>
</protein>
<comment type="caution">
    <text evidence="1">The sequence shown here is derived from an EMBL/GenBank/DDBJ whole genome shotgun (WGS) entry which is preliminary data.</text>
</comment>
<dbReference type="EMBL" id="SMCP01000010">
    <property type="protein sequence ID" value="TCV84870.1"/>
    <property type="molecule type" value="Genomic_DNA"/>
</dbReference>
<reference evidence="1 3" key="1">
    <citation type="submission" date="2019-03" db="EMBL/GenBank/DDBJ databases">
        <title>Genomic Encyclopedia of Type Strains, Phase IV (KMG-IV): sequencing the most valuable type-strain genomes for metagenomic binning, comparative biology and taxonomic classification.</title>
        <authorList>
            <person name="Goeker M."/>
        </authorList>
    </citation>
    <scope>NUCLEOTIDE SEQUENCE [LARGE SCALE GENOMIC DNA]</scope>
    <source>
        <strain evidence="1 3">DSM 28140</strain>
    </source>
</reference>
<dbReference type="Proteomes" id="UP000294619">
    <property type="component" value="Unassembled WGS sequence"/>
</dbReference>
<gene>
    <name evidence="1" type="ORF">EDC16_110102</name>
    <name evidence="2" type="ORF">FHQ21_03500</name>
</gene>